<accession>W9WLY7</accession>
<feature type="domain" description="FAD-binding" evidence="7">
    <location>
        <begin position="543"/>
        <end position="586"/>
    </location>
</feature>
<comment type="similarity">
    <text evidence="1">Belongs to the paxM FAD-dependent monooxygenase family.</text>
</comment>
<dbReference type="eggNOG" id="KOG2614">
    <property type="taxonomic scope" value="Eukaryota"/>
</dbReference>
<feature type="compositionally biased region" description="Low complexity" evidence="6">
    <location>
        <begin position="406"/>
        <end position="421"/>
    </location>
</feature>
<reference evidence="8 9" key="1">
    <citation type="submission" date="2013-03" db="EMBL/GenBank/DDBJ databases">
        <title>The Genome Sequence of Cladophialophora psammophila CBS 110553.</title>
        <authorList>
            <consortium name="The Broad Institute Genomics Platform"/>
            <person name="Cuomo C."/>
            <person name="de Hoog S."/>
            <person name="Gorbushina A."/>
            <person name="Walker B."/>
            <person name="Young S.K."/>
            <person name="Zeng Q."/>
            <person name="Gargeya S."/>
            <person name="Fitzgerald M."/>
            <person name="Haas B."/>
            <person name="Abouelleil A."/>
            <person name="Allen A.W."/>
            <person name="Alvarado L."/>
            <person name="Arachchi H.M."/>
            <person name="Berlin A.M."/>
            <person name="Chapman S.B."/>
            <person name="Gainer-Dewar J."/>
            <person name="Goldberg J."/>
            <person name="Griggs A."/>
            <person name="Gujja S."/>
            <person name="Hansen M."/>
            <person name="Howarth C."/>
            <person name="Imamovic A."/>
            <person name="Ireland A."/>
            <person name="Larimer J."/>
            <person name="McCowan C."/>
            <person name="Murphy C."/>
            <person name="Pearson M."/>
            <person name="Poon T.W."/>
            <person name="Priest M."/>
            <person name="Roberts A."/>
            <person name="Saif S."/>
            <person name="Shea T."/>
            <person name="Sisk P."/>
            <person name="Sykes S."/>
            <person name="Wortman J."/>
            <person name="Nusbaum C."/>
            <person name="Birren B."/>
        </authorList>
    </citation>
    <scope>NUCLEOTIDE SEQUENCE [LARGE SCALE GENOMIC DNA]</scope>
    <source>
        <strain evidence="8 9">CBS 110553</strain>
    </source>
</reference>
<dbReference type="STRING" id="1182543.W9WLY7"/>
<dbReference type="SUPFAM" id="SSF51905">
    <property type="entry name" value="FAD/NAD(P)-binding domain"/>
    <property type="match status" value="1"/>
</dbReference>
<feature type="compositionally biased region" description="Polar residues" evidence="6">
    <location>
        <begin position="424"/>
        <end position="442"/>
    </location>
</feature>
<feature type="region of interest" description="Disordered" evidence="6">
    <location>
        <begin position="406"/>
        <end position="443"/>
    </location>
</feature>
<dbReference type="EMBL" id="AMGX01000012">
    <property type="protein sequence ID" value="EXJ68878.1"/>
    <property type="molecule type" value="Genomic_DNA"/>
</dbReference>
<dbReference type="Proteomes" id="UP000019471">
    <property type="component" value="Unassembled WGS sequence"/>
</dbReference>
<keyword evidence="4" id="KW-0560">Oxidoreductase</keyword>
<dbReference type="InterPro" id="IPR036188">
    <property type="entry name" value="FAD/NAD-bd_sf"/>
</dbReference>
<evidence type="ECO:0000256" key="2">
    <source>
        <dbReference type="ARBA" id="ARBA00022630"/>
    </source>
</evidence>
<dbReference type="GeneID" id="19192515"/>
<dbReference type="InterPro" id="IPR050493">
    <property type="entry name" value="FAD-dep_Monooxygenase_BioMet"/>
</dbReference>
<dbReference type="Gene3D" id="3.30.9.10">
    <property type="entry name" value="D-Amino Acid Oxidase, subunit A, domain 2"/>
    <property type="match status" value="1"/>
</dbReference>
<organism evidence="8 9">
    <name type="scientific">Cladophialophora psammophila CBS 110553</name>
    <dbReference type="NCBI Taxonomy" id="1182543"/>
    <lineage>
        <taxon>Eukaryota</taxon>
        <taxon>Fungi</taxon>
        <taxon>Dikarya</taxon>
        <taxon>Ascomycota</taxon>
        <taxon>Pezizomycotina</taxon>
        <taxon>Eurotiomycetes</taxon>
        <taxon>Chaetothyriomycetidae</taxon>
        <taxon>Chaetothyriales</taxon>
        <taxon>Herpotrichiellaceae</taxon>
        <taxon>Cladophialophora</taxon>
    </lineage>
</organism>
<evidence type="ECO:0000259" key="7">
    <source>
        <dbReference type="Pfam" id="PF01494"/>
    </source>
</evidence>
<dbReference type="InterPro" id="IPR002938">
    <property type="entry name" value="FAD-bd"/>
</dbReference>
<keyword evidence="3" id="KW-0274">FAD</keyword>
<gene>
    <name evidence="8" type="ORF">A1O5_07810</name>
</gene>
<evidence type="ECO:0000256" key="3">
    <source>
        <dbReference type="ARBA" id="ARBA00022827"/>
    </source>
</evidence>
<keyword evidence="5" id="KW-0503">Monooxygenase</keyword>
<dbReference type="PANTHER" id="PTHR13789">
    <property type="entry name" value="MONOOXYGENASE"/>
    <property type="match status" value="1"/>
</dbReference>
<feature type="compositionally biased region" description="Polar residues" evidence="6">
    <location>
        <begin position="54"/>
        <end position="72"/>
    </location>
</feature>
<evidence type="ECO:0000256" key="5">
    <source>
        <dbReference type="ARBA" id="ARBA00023033"/>
    </source>
</evidence>
<feature type="compositionally biased region" description="Low complexity" evidence="6">
    <location>
        <begin position="610"/>
        <end position="632"/>
    </location>
</feature>
<feature type="compositionally biased region" description="Low complexity" evidence="6">
    <location>
        <begin position="498"/>
        <end position="507"/>
    </location>
</feature>
<feature type="region of interest" description="Disordered" evidence="6">
    <location>
        <begin position="254"/>
        <end position="278"/>
    </location>
</feature>
<feature type="compositionally biased region" description="Basic and acidic residues" evidence="6">
    <location>
        <begin position="643"/>
        <end position="654"/>
    </location>
</feature>
<dbReference type="Gene3D" id="3.50.50.60">
    <property type="entry name" value="FAD/NAD(P)-binding domain"/>
    <property type="match status" value="2"/>
</dbReference>
<feature type="compositionally biased region" description="Low complexity" evidence="6">
    <location>
        <begin position="586"/>
        <end position="600"/>
    </location>
</feature>
<comment type="caution">
    <text evidence="8">The sequence shown here is derived from an EMBL/GenBank/DDBJ whole genome shotgun (WGS) entry which is preliminary data.</text>
</comment>
<sequence>MARIIIIGAGISGLSTYLFLRKHLLLSNPTLSSQEERYEIKIYEAYDIRQSSFSGSLTNPTTGDNVDGSTTDPLPASETEPIFTPQAIGSAIGISRNGLNVLARLGEPVDYQGDVRSARSSMVEQMATHGHPIERWEISTARGFTLVEVNLARVAERPAPRKHGQSEGPMTAAQDPCRYHAIMIARQSCWEILRDHVLRDSPDVVVHKKVVDVVIGDGKTRNVVKFEDGSREEADLVIGADGLRSVLRRAMFGTGEGKTNADAQNRKRRSTTSQTREGTPSWLRTVVSYFRIPIFKSGRSADAKATQTDYISPHYEGLVGVGGFVPSSVLEATGHKPGTMAVVFGPNGFFGYGYLTSSTSPISLSNNDTATRSAETTSSINLPPPLSAPGPLAGWWSTFSSPTPFPYSASASSSPSPSPAAGVLNTTSATDMSTVPSTNVTRKPTEFNKPLALAALLGRHAKWHNPTIQAILSFVEQDTATAAKQQQQQEKKKKKHNPAAATATATAADDDNLLLNGKGKGKGKGLDAAYPTWTTPELPSWSSRGRAVLVGDAAHALQPSSGQGACQALEDAEALALFLGHYLSAASSPSSPDSSSSAPGVGAGAGAGAGAVARSSAGPPATAGPDADPVADADMRKGKRKGKDQDADTDADTHVHASLQRALDAFETLRKPRVHAIYTRSQKMSRMKGDMGVVAEWAMYLVIYLMTWFRDSYNEELLAYDLPREVEKALERERSDAR</sequence>
<dbReference type="Pfam" id="PF01494">
    <property type="entry name" value="FAD_binding_3"/>
    <property type="match status" value="1"/>
</dbReference>
<protein>
    <recommendedName>
        <fullName evidence="7">FAD-binding domain-containing protein</fullName>
    </recommendedName>
</protein>
<name>W9WLY7_9EURO</name>
<dbReference type="RefSeq" id="XP_007746588.1">
    <property type="nucleotide sequence ID" value="XM_007748398.1"/>
</dbReference>
<feature type="region of interest" description="Disordered" evidence="6">
    <location>
        <begin position="482"/>
        <end position="507"/>
    </location>
</feature>
<evidence type="ECO:0000256" key="4">
    <source>
        <dbReference type="ARBA" id="ARBA00023002"/>
    </source>
</evidence>
<evidence type="ECO:0000256" key="1">
    <source>
        <dbReference type="ARBA" id="ARBA00007992"/>
    </source>
</evidence>
<dbReference type="PANTHER" id="PTHR13789:SF309">
    <property type="entry name" value="PUTATIVE (AFU_ORTHOLOGUE AFUA_6G14510)-RELATED"/>
    <property type="match status" value="1"/>
</dbReference>
<dbReference type="GO" id="GO:0071949">
    <property type="term" value="F:FAD binding"/>
    <property type="evidence" value="ECO:0007669"/>
    <property type="project" value="InterPro"/>
</dbReference>
<feature type="region of interest" description="Disordered" evidence="6">
    <location>
        <begin position="54"/>
        <end position="80"/>
    </location>
</feature>
<keyword evidence="2" id="KW-0285">Flavoprotein</keyword>
<dbReference type="AlphaFoldDB" id="W9WLY7"/>
<keyword evidence="9" id="KW-1185">Reference proteome</keyword>
<evidence type="ECO:0000313" key="8">
    <source>
        <dbReference type="EMBL" id="EXJ68878.1"/>
    </source>
</evidence>
<dbReference type="OrthoDB" id="16820at2759"/>
<dbReference type="HOGENOM" id="CLU_009665_18_0_1"/>
<evidence type="ECO:0000256" key="6">
    <source>
        <dbReference type="SAM" id="MobiDB-lite"/>
    </source>
</evidence>
<feature type="region of interest" description="Disordered" evidence="6">
    <location>
        <begin position="586"/>
        <end position="654"/>
    </location>
</feature>
<dbReference type="GO" id="GO:0004497">
    <property type="term" value="F:monooxygenase activity"/>
    <property type="evidence" value="ECO:0007669"/>
    <property type="project" value="UniProtKB-KW"/>
</dbReference>
<evidence type="ECO:0000313" key="9">
    <source>
        <dbReference type="Proteomes" id="UP000019471"/>
    </source>
</evidence>
<proteinExistence type="inferred from homology"/>